<dbReference type="PANTHER" id="PTHR37012">
    <property type="entry name" value="B-ZIP TRANSCRIPTION FACTOR (EUROFUNG)-RELATED"/>
    <property type="match status" value="1"/>
</dbReference>
<protein>
    <recommendedName>
        <fullName evidence="5">BZIP domain-containing protein</fullName>
    </recommendedName>
</protein>
<evidence type="ECO:0008006" key="5">
    <source>
        <dbReference type="Google" id="ProtNLM"/>
    </source>
</evidence>
<dbReference type="PANTHER" id="PTHR37012:SF2">
    <property type="entry name" value="BZIP DOMAIN-CONTAINING PROTEIN-RELATED"/>
    <property type="match status" value="1"/>
</dbReference>
<dbReference type="InterPro" id="IPR021833">
    <property type="entry name" value="DUF3425"/>
</dbReference>
<dbReference type="Proteomes" id="UP000306584">
    <property type="component" value="Unassembled WGS sequence"/>
</dbReference>
<comment type="caution">
    <text evidence="3">The sequence shown here is derived from an EMBL/GenBank/DDBJ whole genome shotgun (WGS) entry which is preliminary data.</text>
</comment>
<feature type="coiled-coil region" evidence="1">
    <location>
        <begin position="56"/>
        <end position="101"/>
    </location>
</feature>
<dbReference type="Pfam" id="PF11905">
    <property type="entry name" value="DUF3425"/>
    <property type="match status" value="1"/>
</dbReference>
<gene>
    <name evidence="3" type="ORF">D6D01_04260</name>
</gene>
<feature type="compositionally biased region" description="Polar residues" evidence="2">
    <location>
        <begin position="14"/>
        <end position="37"/>
    </location>
</feature>
<dbReference type="EMBL" id="QZBD01000136">
    <property type="protein sequence ID" value="THY26957.1"/>
    <property type="molecule type" value="Genomic_DNA"/>
</dbReference>
<evidence type="ECO:0000256" key="2">
    <source>
        <dbReference type="SAM" id="MobiDB-lite"/>
    </source>
</evidence>
<dbReference type="AlphaFoldDB" id="A0A4S9LCB0"/>
<organism evidence="3 4">
    <name type="scientific">Aureobasidium pullulans</name>
    <name type="common">Black yeast</name>
    <name type="synonym">Pullularia pullulans</name>
    <dbReference type="NCBI Taxonomy" id="5580"/>
    <lineage>
        <taxon>Eukaryota</taxon>
        <taxon>Fungi</taxon>
        <taxon>Dikarya</taxon>
        <taxon>Ascomycota</taxon>
        <taxon>Pezizomycotina</taxon>
        <taxon>Dothideomycetes</taxon>
        <taxon>Dothideomycetidae</taxon>
        <taxon>Dothideales</taxon>
        <taxon>Saccotheciaceae</taxon>
        <taxon>Aureobasidium</taxon>
    </lineage>
</organism>
<reference evidence="3 4" key="1">
    <citation type="submission" date="2018-10" db="EMBL/GenBank/DDBJ databases">
        <title>Fifty Aureobasidium pullulans genomes reveal a recombining polyextremotolerant generalist.</title>
        <authorList>
            <person name="Gostincar C."/>
            <person name="Turk M."/>
            <person name="Zajc J."/>
            <person name="Gunde-Cimerman N."/>
        </authorList>
    </citation>
    <scope>NUCLEOTIDE SEQUENCE [LARGE SCALE GENOMIC DNA]</scope>
    <source>
        <strain evidence="3 4">EXF-6604</strain>
    </source>
</reference>
<evidence type="ECO:0000313" key="4">
    <source>
        <dbReference type="Proteomes" id="UP000306584"/>
    </source>
</evidence>
<keyword evidence="1" id="KW-0175">Coiled coil</keyword>
<sequence length="470" mass="52647">MSMHDDTAHDQLPTAVNDSASTRAPSQSRARVKSNLSAEQLRQKRIVDRRAQQAFRDRNKENVRRLEQELDELRAKWQTRENQLLQETQHLREQNETLLQRLHSIASIATTAADIHHAFLNARRQGEKVVDDAPGETFSANSPDLTGQTRPNDPLLQSERNALPASVLHDEIVTLPADRGTAARSGSPLASDVTVPFLHSRSVASDPEPTISRHPQILDEHITSLKINTAPVTPAQIDAPARASRLRNPVELVSAILPVHLPATCPLDHILLGCLQTSQTALSDGASPKFVTGPQKASVRGFLEVQPNSSVHSISKVMCEVMLTFPSVGKAEQLALFYLMHRTMRWMVVPEQKSYESMPEWLRPTVTQITVPHAAWIDNVPWPGVRDRIITYPHDYPYHLWTANFTQAVEIHWPHELSDACIESDGDTVLHSIFEKHICELKHWSVSPQFGKVFPDLMPIMLPNYPAGMT</sequence>
<accession>A0A4S9LCB0</accession>
<evidence type="ECO:0000313" key="3">
    <source>
        <dbReference type="EMBL" id="THY26957.1"/>
    </source>
</evidence>
<feature type="compositionally biased region" description="Polar residues" evidence="2">
    <location>
        <begin position="138"/>
        <end position="151"/>
    </location>
</feature>
<feature type="region of interest" description="Disordered" evidence="2">
    <location>
        <begin position="132"/>
        <end position="152"/>
    </location>
</feature>
<feature type="region of interest" description="Disordered" evidence="2">
    <location>
        <begin position="1"/>
        <end position="37"/>
    </location>
</feature>
<name>A0A4S9LCB0_AURPU</name>
<proteinExistence type="predicted"/>
<dbReference type="CDD" id="cd14688">
    <property type="entry name" value="bZIP_YAP"/>
    <property type="match status" value="1"/>
</dbReference>
<evidence type="ECO:0000256" key="1">
    <source>
        <dbReference type="SAM" id="Coils"/>
    </source>
</evidence>